<reference evidence="2" key="1">
    <citation type="submission" date="2022-11" db="UniProtKB">
        <authorList>
            <consortium name="WormBaseParasite"/>
        </authorList>
    </citation>
    <scope>IDENTIFICATION</scope>
</reference>
<dbReference type="AlphaFoldDB" id="A0A914HSB7"/>
<name>A0A914HSB7_GLORO</name>
<evidence type="ECO:0000313" key="2">
    <source>
        <dbReference type="WBParaSite" id="Gr19_v10_g3774.t1"/>
    </source>
</evidence>
<sequence length="94" mass="11156">MNKIVIFHWTICGSFDLFKAARRIPSEELRLLRERSAELERYDEKSKKMELKEEHRTRARKCTPPRELEHQKLLIAHKFSTNKDGTVSEQTATD</sequence>
<proteinExistence type="predicted"/>
<keyword evidence="1" id="KW-1185">Reference proteome</keyword>
<dbReference type="WBParaSite" id="Gr19_v10_g3774.t1">
    <property type="protein sequence ID" value="Gr19_v10_g3774.t1"/>
    <property type="gene ID" value="Gr19_v10_g3774"/>
</dbReference>
<organism evidence="1 2">
    <name type="scientific">Globodera rostochiensis</name>
    <name type="common">Golden nematode worm</name>
    <name type="synonym">Heterodera rostochiensis</name>
    <dbReference type="NCBI Taxonomy" id="31243"/>
    <lineage>
        <taxon>Eukaryota</taxon>
        <taxon>Metazoa</taxon>
        <taxon>Ecdysozoa</taxon>
        <taxon>Nematoda</taxon>
        <taxon>Chromadorea</taxon>
        <taxon>Rhabditida</taxon>
        <taxon>Tylenchina</taxon>
        <taxon>Tylenchomorpha</taxon>
        <taxon>Tylenchoidea</taxon>
        <taxon>Heteroderidae</taxon>
        <taxon>Heteroderinae</taxon>
        <taxon>Globodera</taxon>
    </lineage>
</organism>
<accession>A0A914HSB7</accession>
<dbReference type="Proteomes" id="UP000887572">
    <property type="component" value="Unplaced"/>
</dbReference>
<protein>
    <submittedName>
        <fullName evidence="2">Uncharacterized protein</fullName>
    </submittedName>
</protein>
<evidence type="ECO:0000313" key="1">
    <source>
        <dbReference type="Proteomes" id="UP000887572"/>
    </source>
</evidence>